<dbReference type="Pfam" id="PF01494">
    <property type="entry name" value="FAD_binding_3"/>
    <property type="match status" value="1"/>
</dbReference>
<dbReference type="Gene3D" id="3.30.9.10">
    <property type="entry name" value="D-Amino Acid Oxidase, subunit A, domain 2"/>
    <property type="match status" value="1"/>
</dbReference>
<reference evidence="2 3" key="1">
    <citation type="journal article" date="2019" name="Emerg. Microbes Infect.">
        <title>Comprehensive subspecies identification of 175 nontuberculous mycobacteria species based on 7547 genomic profiles.</title>
        <authorList>
            <person name="Matsumoto Y."/>
            <person name="Kinjo T."/>
            <person name="Motooka D."/>
            <person name="Nabeya D."/>
            <person name="Jung N."/>
            <person name="Uechi K."/>
            <person name="Horii T."/>
            <person name="Iida T."/>
            <person name="Fujita J."/>
            <person name="Nakamura S."/>
        </authorList>
    </citation>
    <scope>NUCLEOTIDE SEQUENCE [LARGE SCALE GENOMIC DNA]</scope>
    <source>
        <strain evidence="2 3">JCM 30396</strain>
    </source>
</reference>
<dbReference type="InterPro" id="IPR051704">
    <property type="entry name" value="FAD_aromatic-hydroxylase"/>
</dbReference>
<dbReference type="InterPro" id="IPR002938">
    <property type="entry name" value="FAD-bd"/>
</dbReference>
<evidence type="ECO:0000313" key="2">
    <source>
        <dbReference type="EMBL" id="BBY63595.1"/>
    </source>
</evidence>
<dbReference type="Gene3D" id="3.50.50.60">
    <property type="entry name" value="FAD/NAD(P)-binding domain"/>
    <property type="match status" value="1"/>
</dbReference>
<evidence type="ECO:0000313" key="3">
    <source>
        <dbReference type="Proteomes" id="UP000467148"/>
    </source>
</evidence>
<dbReference type="EMBL" id="AP022596">
    <property type="protein sequence ID" value="BBY63595.1"/>
    <property type="molecule type" value="Genomic_DNA"/>
</dbReference>
<dbReference type="InterPro" id="IPR036188">
    <property type="entry name" value="FAD/NAD-bd_sf"/>
</dbReference>
<keyword evidence="2" id="KW-0560">Oxidoreductase</keyword>
<dbReference type="Proteomes" id="UP000467148">
    <property type="component" value="Chromosome"/>
</dbReference>
<keyword evidence="2" id="KW-0503">Monooxygenase</keyword>
<dbReference type="RefSeq" id="WP_163747236.1">
    <property type="nucleotide sequence ID" value="NZ_AP022596.1"/>
</dbReference>
<dbReference type="PRINTS" id="PR00420">
    <property type="entry name" value="RNGMNOXGNASE"/>
</dbReference>
<feature type="domain" description="FAD-binding" evidence="1">
    <location>
        <begin position="6"/>
        <end position="315"/>
    </location>
</feature>
<dbReference type="GO" id="GO:0071949">
    <property type="term" value="F:FAD binding"/>
    <property type="evidence" value="ECO:0007669"/>
    <property type="project" value="InterPro"/>
</dbReference>
<evidence type="ECO:0000259" key="1">
    <source>
        <dbReference type="Pfam" id="PF01494"/>
    </source>
</evidence>
<protein>
    <submittedName>
        <fullName evidence="2">FAD-binding monooxygenase</fullName>
    </submittedName>
</protein>
<accession>A0A7I7T5R3</accession>
<name>A0A7I7T5R3_9MYCO</name>
<gene>
    <name evidence="2" type="ORF">MHEL_18380</name>
</gene>
<keyword evidence="3" id="KW-1185">Reference proteome</keyword>
<dbReference type="AlphaFoldDB" id="A0A7I7T5R3"/>
<dbReference type="GO" id="GO:0004497">
    <property type="term" value="F:monooxygenase activity"/>
    <property type="evidence" value="ECO:0007669"/>
    <property type="project" value="UniProtKB-KW"/>
</dbReference>
<organism evidence="2 3">
    <name type="scientific">Mycolicibacterium helvum</name>
    <dbReference type="NCBI Taxonomy" id="1534349"/>
    <lineage>
        <taxon>Bacteria</taxon>
        <taxon>Bacillati</taxon>
        <taxon>Actinomycetota</taxon>
        <taxon>Actinomycetes</taxon>
        <taxon>Mycobacteriales</taxon>
        <taxon>Mycobacteriaceae</taxon>
        <taxon>Mycolicibacterium</taxon>
    </lineage>
</organism>
<dbReference type="KEGG" id="mhev:MHEL_18380"/>
<dbReference type="PANTHER" id="PTHR46865">
    <property type="entry name" value="OXIDOREDUCTASE-RELATED"/>
    <property type="match status" value="1"/>
</dbReference>
<proteinExistence type="predicted"/>
<sequence>MEITKKILVCGAGIAGPTCAYWLNQYGYSVVIVEKARALRDGGQNVDIKGAGQQVVDRMALSERIEARNTQEKGQKYLDAAGNVVAVLPKGAFACLTSDFEILRGDFAQVLFEATKDDCEYRFGRFVTGLDEKDDCISVNFDNGESEEFELVICAEGINSSTRGLVLAAETHFRYLGAYMSFFKIPRRPEDDKWAHSVNGVGGTFITLRPGNEAETTVLVTFLRNETGINDDEPGVRRELLCQALRGRGTVADRISADLDKVNDFYFGPMSQVQASSWSKGRFVLVGDAACCPTPFTGAGTALSIVGAYVLAGEIKRSADHAHAFDSYEGLVRPYVEASQNRLSPGRIRLIHPKTRLGVSLTHRAQRLVAGRVVQKILKPSPAKRARRIADDFVFANYL</sequence>
<dbReference type="PANTHER" id="PTHR46865:SF2">
    <property type="entry name" value="MONOOXYGENASE"/>
    <property type="match status" value="1"/>
</dbReference>
<dbReference type="SUPFAM" id="SSF51905">
    <property type="entry name" value="FAD/NAD(P)-binding domain"/>
    <property type="match status" value="1"/>
</dbReference>